<dbReference type="InterPro" id="IPR001005">
    <property type="entry name" value="SANT/Myb"/>
</dbReference>
<dbReference type="InterPro" id="IPR009057">
    <property type="entry name" value="Homeodomain-like_sf"/>
</dbReference>
<keyword evidence="3" id="KW-0863">Zinc-finger</keyword>
<name>A0A8D8WPI1_9HEMI</name>
<organism evidence="12">
    <name type="scientific">Cacopsylla melanoneura</name>
    <dbReference type="NCBI Taxonomy" id="428564"/>
    <lineage>
        <taxon>Eukaryota</taxon>
        <taxon>Metazoa</taxon>
        <taxon>Ecdysozoa</taxon>
        <taxon>Arthropoda</taxon>
        <taxon>Hexapoda</taxon>
        <taxon>Insecta</taxon>
        <taxon>Pterygota</taxon>
        <taxon>Neoptera</taxon>
        <taxon>Paraneoptera</taxon>
        <taxon>Hemiptera</taxon>
        <taxon>Sternorrhyncha</taxon>
        <taxon>Psylloidea</taxon>
        <taxon>Psyllidae</taxon>
        <taxon>Psyllinae</taxon>
        <taxon>Cacopsylla</taxon>
    </lineage>
</organism>
<dbReference type="InterPro" id="IPR017884">
    <property type="entry name" value="SANT_dom"/>
</dbReference>
<evidence type="ECO:0000256" key="3">
    <source>
        <dbReference type="ARBA" id="ARBA00022771"/>
    </source>
</evidence>
<evidence type="ECO:0000256" key="8">
    <source>
        <dbReference type="ARBA" id="ARBA00023242"/>
    </source>
</evidence>
<dbReference type="Pfam" id="PF00249">
    <property type="entry name" value="Myb_DNA-binding"/>
    <property type="match status" value="1"/>
</dbReference>
<dbReference type="PANTHER" id="PTHR16089">
    <property type="entry name" value="REST COREPRESSOR COREST PROTEIN-RELATED"/>
    <property type="match status" value="1"/>
</dbReference>
<feature type="region of interest" description="Disordered" evidence="9">
    <location>
        <begin position="115"/>
        <end position="135"/>
    </location>
</feature>
<reference evidence="12" key="1">
    <citation type="submission" date="2021-05" db="EMBL/GenBank/DDBJ databases">
        <authorList>
            <person name="Alioto T."/>
            <person name="Alioto T."/>
            <person name="Gomez Garrido J."/>
        </authorList>
    </citation>
    <scope>NUCLEOTIDE SEQUENCE</scope>
</reference>
<evidence type="ECO:0000256" key="9">
    <source>
        <dbReference type="SAM" id="MobiDB-lite"/>
    </source>
</evidence>
<evidence type="ECO:0000256" key="6">
    <source>
        <dbReference type="ARBA" id="ARBA00023125"/>
    </source>
</evidence>
<evidence type="ECO:0000313" key="12">
    <source>
        <dbReference type="EMBL" id="CAG6667768.1"/>
    </source>
</evidence>
<evidence type="ECO:0000256" key="5">
    <source>
        <dbReference type="ARBA" id="ARBA00023015"/>
    </source>
</evidence>
<evidence type="ECO:0000259" key="10">
    <source>
        <dbReference type="PROSITE" id="PS51156"/>
    </source>
</evidence>
<dbReference type="GO" id="GO:0000118">
    <property type="term" value="C:histone deacetylase complex"/>
    <property type="evidence" value="ECO:0007669"/>
    <property type="project" value="TreeGrafter"/>
</dbReference>
<dbReference type="InterPro" id="IPR000949">
    <property type="entry name" value="ELM2_dom"/>
</dbReference>
<proteinExistence type="predicted"/>
<dbReference type="GO" id="GO:0003714">
    <property type="term" value="F:transcription corepressor activity"/>
    <property type="evidence" value="ECO:0007669"/>
    <property type="project" value="TreeGrafter"/>
</dbReference>
<keyword evidence="5" id="KW-0805">Transcription regulation</keyword>
<keyword evidence="8" id="KW-0539">Nucleus</keyword>
<protein>
    <submittedName>
        <fullName evidence="12">REST corepressor 3</fullName>
    </submittedName>
</protein>
<feature type="domain" description="SANT" evidence="11">
    <location>
        <begin position="54"/>
        <end position="105"/>
    </location>
</feature>
<dbReference type="PROSITE" id="PS51293">
    <property type="entry name" value="SANT"/>
    <property type="match status" value="1"/>
</dbReference>
<accession>A0A8D8WPI1</accession>
<dbReference type="InterPro" id="IPR051066">
    <property type="entry name" value="Trans_reg/Corepressor"/>
</dbReference>
<sequence length="135" mass="16384">MWKPHHSINSDNVHSFIQKAKNQYNYREDQALGLLFHHQYNFTTASAELSKYYMLKKNWSKADKDKFDKLIAKYRKNFDQIQVNMPHKTMREIIAYYYERKVALKKFNRLTKNKKAKPAKSFLVRRTHNRRTSPQ</sequence>
<dbReference type="SMART" id="SM00717">
    <property type="entry name" value="SANT"/>
    <property type="match status" value="1"/>
</dbReference>
<dbReference type="GO" id="GO:0008270">
    <property type="term" value="F:zinc ion binding"/>
    <property type="evidence" value="ECO:0007669"/>
    <property type="project" value="UniProtKB-KW"/>
</dbReference>
<evidence type="ECO:0000256" key="4">
    <source>
        <dbReference type="ARBA" id="ARBA00022833"/>
    </source>
</evidence>
<dbReference type="GO" id="GO:0006357">
    <property type="term" value="P:regulation of transcription by RNA polymerase II"/>
    <property type="evidence" value="ECO:0007669"/>
    <property type="project" value="TreeGrafter"/>
</dbReference>
<dbReference type="AlphaFoldDB" id="A0A8D8WPI1"/>
<dbReference type="EMBL" id="HBUF01161560">
    <property type="protein sequence ID" value="CAG6650299.1"/>
    <property type="molecule type" value="Transcribed_RNA"/>
</dbReference>
<keyword evidence="2" id="KW-0479">Metal-binding</keyword>
<dbReference type="GO" id="GO:0005667">
    <property type="term" value="C:transcription regulator complex"/>
    <property type="evidence" value="ECO:0007669"/>
    <property type="project" value="TreeGrafter"/>
</dbReference>
<dbReference type="FunFam" id="1.10.10.60:FF:000012">
    <property type="entry name" value="Metastasis-associated 1 family, member 3"/>
    <property type="match status" value="1"/>
</dbReference>
<dbReference type="GO" id="GO:0003677">
    <property type="term" value="F:DNA binding"/>
    <property type="evidence" value="ECO:0007669"/>
    <property type="project" value="UniProtKB-KW"/>
</dbReference>
<comment type="subcellular location">
    <subcellularLocation>
        <location evidence="1">Nucleus</location>
    </subcellularLocation>
</comment>
<dbReference type="PANTHER" id="PTHR16089:SF28">
    <property type="entry name" value="REST COREPRESSOR"/>
    <property type="match status" value="1"/>
</dbReference>
<keyword evidence="4" id="KW-0862">Zinc</keyword>
<dbReference type="SUPFAM" id="SSF46689">
    <property type="entry name" value="Homeodomain-like"/>
    <property type="match status" value="1"/>
</dbReference>
<evidence type="ECO:0000256" key="1">
    <source>
        <dbReference type="ARBA" id="ARBA00004123"/>
    </source>
</evidence>
<dbReference type="PROSITE" id="PS51156">
    <property type="entry name" value="ELM2"/>
    <property type="match status" value="1"/>
</dbReference>
<keyword evidence="7" id="KW-0804">Transcription</keyword>
<dbReference type="Gene3D" id="1.10.10.60">
    <property type="entry name" value="Homeodomain-like"/>
    <property type="match status" value="1"/>
</dbReference>
<feature type="domain" description="ELM2" evidence="10">
    <location>
        <begin position="1"/>
        <end position="53"/>
    </location>
</feature>
<keyword evidence="6" id="KW-0238">DNA-binding</keyword>
<dbReference type="EMBL" id="HBUF01217250">
    <property type="protein sequence ID" value="CAG6667768.1"/>
    <property type="molecule type" value="Transcribed_RNA"/>
</dbReference>
<evidence type="ECO:0000259" key="11">
    <source>
        <dbReference type="PROSITE" id="PS51293"/>
    </source>
</evidence>
<dbReference type="EMBL" id="HBUF01161561">
    <property type="protein sequence ID" value="CAG6650300.1"/>
    <property type="molecule type" value="Transcribed_RNA"/>
</dbReference>
<evidence type="ECO:0000256" key="7">
    <source>
        <dbReference type="ARBA" id="ARBA00023163"/>
    </source>
</evidence>
<evidence type="ECO:0000256" key="2">
    <source>
        <dbReference type="ARBA" id="ARBA00022723"/>
    </source>
</evidence>